<dbReference type="AlphaFoldDB" id="A0AAF0XX18"/>
<reference evidence="2" key="2">
    <citation type="submission" date="2022-03" db="EMBL/GenBank/DDBJ databases">
        <title>Draft title - Genomic analysis of global carrot germplasm unveils the trajectory of domestication and the origin of high carotenoid orange carrot.</title>
        <authorList>
            <person name="Iorizzo M."/>
            <person name="Ellison S."/>
            <person name="Senalik D."/>
            <person name="Macko-Podgorni A."/>
            <person name="Grzebelus D."/>
            <person name="Bostan H."/>
            <person name="Rolling W."/>
            <person name="Curaba J."/>
            <person name="Simon P."/>
        </authorList>
    </citation>
    <scope>NUCLEOTIDE SEQUENCE</scope>
    <source>
        <tissue evidence="2">Leaf</tissue>
    </source>
</reference>
<dbReference type="Gene3D" id="1.10.3260.10">
    <property type="entry name" value="DNA ligase, ATP-dependent, N-terminal domain"/>
    <property type="match status" value="1"/>
</dbReference>
<dbReference type="Proteomes" id="UP000077755">
    <property type="component" value="Chromosome 9"/>
</dbReference>
<proteinExistence type="predicted"/>
<dbReference type="GO" id="GO:0003910">
    <property type="term" value="F:DNA ligase (ATP) activity"/>
    <property type="evidence" value="ECO:0007669"/>
    <property type="project" value="InterPro"/>
</dbReference>
<dbReference type="EMBL" id="CP093351">
    <property type="protein sequence ID" value="WOH14011.1"/>
    <property type="molecule type" value="Genomic_DNA"/>
</dbReference>
<protein>
    <submittedName>
        <fullName evidence="2">Uncharacterized protein</fullName>
    </submittedName>
</protein>
<dbReference type="SUPFAM" id="SSF117018">
    <property type="entry name" value="ATP-dependent DNA ligase DNA-binding domain"/>
    <property type="match status" value="1"/>
</dbReference>
<sequence length="136" mass="15479">MLTWQHFKLASIWNLKHLIVSQWKVMLLVVVLGNRNASIIKALAEACGCNEKVAKVFNTFQLIAEEKKKNHMKALPVAAPDFEPLYMTRLLQQTLLAALGHAAYYSEKLFCMCLVMQFLVRLTLVPQMMNLVSNIS</sequence>
<accession>A0AAF0XX18</accession>
<keyword evidence="1" id="KW-0436">Ligase</keyword>
<evidence type="ECO:0000256" key="1">
    <source>
        <dbReference type="ARBA" id="ARBA00022598"/>
    </source>
</evidence>
<evidence type="ECO:0000313" key="3">
    <source>
        <dbReference type="Proteomes" id="UP000077755"/>
    </source>
</evidence>
<reference evidence="2" key="1">
    <citation type="journal article" date="2016" name="Nat. Genet.">
        <title>A high-quality carrot genome assembly provides new insights into carotenoid accumulation and asterid genome evolution.</title>
        <authorList>
            <person name="Iorizzo M."/>
            <person name="Ellison S."/>
            <person name="Senalik D."/>
            <person name="Zeng P."/>
            <person name="Satapoomin P."/>
            <person name="Huang J."/>
            <person name="Bowman M."/>
            <person name="Iovene M."/>
            <person name="Sanseverino W."/>
            <person name="Cavagnaro P."/>
            <person name="Yildiz M."/>
            <person name="Macko-Podgorni A."/>
            <person name="Moranska E."/>
            <person name="Grzebelus E."/>
            <person name="Grzebelus D."/>
            <person name="Ashrafi H."/>
            <person name="Zheng Z."/>
            <person name="Cheng S."/>
            <person name="Spooner D."/>
            <person name="Van Deynze A."/>
            <person name="Simon P."/>
        </authorList>
    </citation>
    <scope>NUCLEOTIDE SEQUENCE</scope>
    <source>
        <tissue evidence="2">Leaf</tissue>
    </source>
</reference>
<dbReference type="GO" id="GO:0003677">
    <property type="term" value="F:DNA binding"/>
    <property type="evidence" value="ECO:0007669"/>
    <property type="project" value="InterPro"/>
</dbReference>
<dbReference type="GO" id="GO:0006310">
    <property type="term" value="P:DNA recombination"/>
    <property type="evidence" value="ECO:0007669"/>
    <property type="project" value="InterPro"/>
</dbReference>
<dbReference type="InterPro" id="IPR036599">
    <property type="entry name" value="DNA_ligase_N_sf"/>
</dbReference>
<organism evidence="2 3">
    <name type="scientific">Daucus carota subsp. sativus</name>
    <name type="common">Carrot</name>
    <dbReference type="NCBI Taxonomy" id="79200"/>
    <lineage>
        <taxon>Eukaryota</taxon>
        <taxon>Viridiplantae</taxon>
        <taxon>Streptophyta</taxon>
        <taxon>Embryophyta</taxon>
        <taxon>Tracheophyta</taxon>
        <taxon>Spermatophyta</taxon>
        <taxon>Magnoliopsida</taxon>
        <taxon>eudicotyledons</taxon>
        <taxon>Gunneridae</taxon>
        <taxon>Pentapetalae</taxon>
        <taxon>asterids</taxon>
        <taxon>campanulids</taxon>
        <taxon>Apiales</taxon>
        <taxon>Apiaceae</taxon>
        <taxon>Apioideae</taxon>
        <taxon>Scandiceae</taxon>
        <taxon>Daucinae</taxon>
        <taxon>Daucus</taxon>
        <taxon>Daucus sect. Daucus</taxon>
    </lineage>
</organism>
<evidence type="ECO:0000313" key="2">
    <source>
        <dbReference type="EMBL" id="WOH14011.1"/>
    </source>
</evidence>
<dbReference type="GO" id="GO:0006281">
    <property type="term" value="P:DNA repair"/>
    <property type="evidence" value="ECO:0007669"/>
    <property type="project" value="InterPro"/>
</dbReference>
<gene>
    <name evidence="2" type="ORF">DCAR_0933526</name>
</gene>
<name>A0AAF0XX18_DAUCS</name>
<keyword evidence="3" id="KW-1185">Reference proteome</keyword>